<reference evidence="1 2" key="1">
    <citation type="submission" date="2023-08" db="EMBL/GenBank/DDBJ databases">
        <title>Black Yeasts Isolated from many extreme environments.</title>
        <authorList>
            <person name="Coleine C."/>
            <person name="Stajich J.E."/>
            <person name="Selbmann L."/>
        </authorList>
    </citation>
    <scope>NUCLEOTIDE SEQUENCE [LARGE SCALE GENOMIC DNA]</scope>
    <source>
        <strain evidence="1 2">CCFEE 5885</strain>
    </source>
</reference>
<proteinExistence type="predicted"/>
<dbReference type="Proteomes" id="UP001345013">
    <property type="component" value="Unassembled WGS sequence"/>
</dbReference>
<sequence length="204" mass="23700">MTMGDEVRSNNGDKPQKSINDLPDEIVRLILEYANTCEREGYITLPDVMHELSRVYAPTMSLSPEGVSFDASDESPPDLALLDARRVCKRWYDILETIIYRRVGHWLKPAAGNRVMGLFVEHFYEKRRAARCYGQTHAVKLDYGDLLHCIVAHDRESNRTRMHFLRRSMYESFDPAPESTQEWDGRDWWIGAFQTWSLSPSPML</sequence>
<name>A0ABR0KI05_9EURO</name>
<evidence type="ECO:0008006" key="3">
    <source>
        <dbReference type="Google" id="ProtNLM"/>
    </source>
</evidence>
<dbReference type="Gene3D" id="1.20.1280.50">
    <property type="match status" value="1"/>
</dbReference>
<evidence type="ECO:0000313" key="1">
    <source>
        <dbReference type="EMBL" id="KAK5097233.1"/>
    </source>
</evidence>
<comment type="caution">
    <text evidence="1">The sequence shown here is derived from an EMBL/GenBank/DDBJ whole genome shotgun (WGS) entry which is preliminary data.</text>
</comment>
<dbReference type="EMBL" id="JAVRRG010000019">
    <property type="protein sequence ID" value="KAK5097233.1"/>
    <property type="molecule type" value="Genomic_DNA"/>
</dbReference>
<accession>A0ABR0KI05</accession>
<gene>
    <name evidence="1" type="ORF">LTR24_002280</name>
</gene>
<organism evidence="1 2">
    <name type="scientific">Lithohypha guttulata</name>
    <dbReference type="NCBI Taxonomy" id="1690604"/>
    <lineage>
        <taxon>Eukaryota</taxon>
        <taxon>Fungi</taxon>
        <taxon>Dikarya</taxon>
        <taxon>Ascomycota</taxon>
        <taxon>Pezizomycotina</taxon>
        <taxon>Eurotiomycetes</taxon>
        <taxon>Chaetothyriomycetidae</taxon>
        <taxon>Chaetothyriales</taxon>
        <taxon>Trichomeriaceae</taxon>
        <taxon>Lithohypha</taxon>
    </lineage>
</organism>
<keyword evidence="2" id="KW-1185">Reference proteome</keyword>
<protein>
    <recommendedName>
        <fullName evidence="3">F-box domain-containing protein</fullName>
    </recommendedName>
</protein>
<evidence type="ECO:0000313" key="2">
    <source>
        <dbReference type="Proteomes" id="UP001345013"/>
    </source>
</evidence>